<organism evidence="9 10">
    <name type="scientific">Tetranychus urticae</name>
    <name type="common">Two-spotted spider mite</name>
    <dbReference type="NCBI Taxonomy" id="32264"/>
    <lineage>
        <taxon>Eukaryota</taxon>
        <taxon>Metazoa</taxon>
        <taxon>Ecdysozoa</taxon>
        <taxon>Arthropoda</taxon>
        <taxon>Chelicerata</taxon>
        <taxon>Arachnida</taxon>
        <taxon>Acari</taxon>
        <taxon>Acariformes</taxon>
        <taxon>Trombidiformes</taxon>
        <taxon>Prostigmata</taxon>
        <taxon>Eleutherengona</taxon>
        <taxon>Raphignathae</taxon>
        <taxon>Tetranychoidea</taxon>
        <taxon>Tetranychidae</taxon>
        <taxon>Tetranychus</taxon>
    </lineage>
</organism>
<evidence type="ECO:0000256" key="4">
    <source>
        <dbReference type="ARBA" id="ARBA00035002"/>
    </source>
</evidence>
<keyword evidence="3" id="KW-0072">Autophagy</keyword>
<protein>
    <recommendedName>
        <fullName evidence="2">DnaJ homolog subfamily C member 16</fullName>
    </recommendedName>
    <alternativeName>
        <fullName evidence="5">Endoplasmic reticulum DNA J domain-containing protein 8</fullName>
    </alternativeName>
</protein>
<evidence type="ECO:0000256" key="3">
    <source>
        <dbReference type="ARBA" id="ARBA00023006"/>
    </source>
</evidence>
<dbReference type="Pfam" id="PF00085">
    <property type="entry name" value="Thioredoxin"/>
    <property type="match status" value="1"/>
</dbReference>
<dbReference type="InterPro" id="IPR036249">
    <property type="entry name" value="Thioredoxin-like_sf"/>
</dbReference>
<evidence type="ECO:0000256" key="7">
    <source>
        <dbReference type="SAM" id="SignalP"/>
    </source>
</evidence>
<dbReference type="KEGG" id="tut:107363310"/>
<dbReference type="OMA" id="HAKHPEC"/>
<dbReference type="Proteomes" id="UP000015104">
    <property type="component" value="Unassembled WGS sequence"/>
</dbReference>
<dbReference type="InterPro" id="IPR052448">
    <property type="entry name" value="DnaJ_C16_autophagy_reg"/>
</dbReference>
<comment type="function">
    <text evidence="4">Plays an important role in regulating the size of autophagosomes during the formation process.</text>
</comment>
<evidence type="ECO:0000259" key="8">
    <source>
        <dbReference type="PROSITE" id="PS50076"/>
    </source>
</evidence>
<dbReference type="CDD" id="cd06257">
    <property type="entry name" value="DnaJ"/>
    <property type="match status" value="1"/>
</dbReference>
<dbReference type="PANTHER" id="PTHR44303:SF2">
    <property type="entry name" value="DNAJ HOMOLOG SUBFAMILY C MEMBER 16"/>
    <property type="match status" value="1"/>
</dbReference>
<gene>
    <name evidence="9" type="primary">107363310</name>
</gene>
<dbReference type="PRINTS" id="PR00625">
    <property type="entry name" value="JDOMAIN"/>
</dbReference>
<dbReference type="SUPFAM" id="SSF46565">
    <property type="entry name" value="Chaperone J-domain"/>
    <property type="match status" value="1"/>
</dbReference>
<dbReference type="SMART" id="SM00271">
    <property type="entry name" value="DnaJ"/>
    <property type="match status" value="1"/>
</dbReference>
<dbReference type="OrthoDB" id="10065037at2759"/>
<evidence type="ECO:0000256" key="1">
    <source>
        <dbReference type="ARBA" id="ARBA00004163"/>
    </source>
</evidence>
<dbReference type="Gene3D" id="3.40.30.10">
    <property type="entry name" value="Glutaredoxin"/>
    <property type="match status" value="1"/>
</dbReference>
<accession>T1KD98</accession>
<dbReference type="HOGENOM" id="CLU_020140_0_0_1"/>
<dbReference type="InterPro" id="IPR036869">
    <property type="entry name" value="J_dom_sf"/>
</dbReference>
<dbReference type="GO" id="GO:0006914">
    <property type="term" value="P:autophagy"/>
    <property type="evidence" value="ECO:0007669"/>
    <property type="project" value="UniProtKB-KW"/>
</dbReference>
<feature type="transmembrane region" description="Helical" evidence="6">
    <location>
        <begin position="546"/>
        <end position="567"/>
    </location>
</feature>
<dbReference type="eggNOG" id="KOG0714">
    <property type="taxonomic scope" value="Eukaryota"/>
</dbReference>
<evidence type="ECO:0000256" key="5">
    <source>
        <dbReference type="ARBA" id="ARBA00035043"/>
    </source>
</evidence>
<dbReference type="AlphaFoldDB" id="T1KD98"/>
<dbReference type="InterPro" id="IPR013766">
    <property type="entry name" value="Thioredoxin_domain"/>
</dbReference>
<dbReference type="InterPro" id="IPR001623">
    <property type="entry name" value="DnaJ_domain"/>
</dbReference>
<dbReference type="GO" id="GO:0005789">
    <property type="term" value="C:endoplasmic reticulum membrane"/>
    <property type="evidence" value="ECO:0007669"/>
    <property type="project" value="UniProtKB-SubCell"/>
</dbReference>
<feature type="signal peptide" evidence="7">
    <location>
        <begin position="1"/>
        <end position="23"/>
    </location>
</feature>
<evidence type="ECO:0000313" key="10">
    <source>
        <dbReference type="Proteomes" id="UP000015104"/>
    </source>
</evidence>
<feature type="chain" id="PRO_5004581259" description="DnaJ homolog subfamily C member 16" evidence="7">
    <location>
        <begin position="24"/>
        <end position="781"/>
    </location>
</feature>
<reference evidence="9" key="2">
    <citation type="submission" date="2015-06" db="UniProtKB">
        <authorList>
            <consortium name="EnsemblMetazoa"/>
        </authorList>
    </citation>
    <scope>IDENTIFICATION</scope>
</reference>
<proteinExistence type="predicted"/>
<comment type="subcellular location">
    <subcellularLocation>
        <location evidence="1">Endoplasmic reticulum membrane</location>
        <topology evidence="1">Single-pass type IV membrane protein</topology>
    </subcellularLocation>
</comment>
<keyword evidence="6" id="KW-0472">Membrane</keyword>
<dbReference type="PROSITE" id="PS00636">
    <property type="entry name" value="DNAJ_1"/>
    <property type="match status" value="1"/>
</dbReference>
<dbReference type="Gene3D" id="1.10.287.110">
    <property type="entry name" value="DnaJ domain"/>
    <property type="match status" value="1"/>
</dbReference>
<keyword evidence="6" id="KW-0812">Transmembrane</keyword>
<feature type="domain" description="J" evidence="8">
    <location>
        <begin position="27"/>
        <end position="91"/>
    </location>
</feature>
<sequence>MIINFRDLLIIVLFMQLITQCRTSLSDPYKILGVQRNAPSNEIKRAYKKLVRLWHPDKNKDPDAEDRFVQISKAYELLMDPDRREEFNRFGTTEDTPNFRHKRDYSDFKRFDFDPFESIFSGGSSSSSSYNFNFNNNQAFIFHRQTISAKAYQNKILPASITSPQLILFYGDLCFPCFNVEPVWHKIVLELEPLGVGFATIHSKHESVLARKIGIDDLPYIIGIVDGVVRHYKDNQLSLLRIIEFIRKILPRHLITQVNDDNYESFLSGWSDNRVRVLFVNNDKLIKLRYLLTAFSFRERVVCGHVSIKEKDSLKLIQRYGVDTKMDSMLIFNEDMNRPIATLAASELLPQIIKDVLHANKYLLLPRLTSQVMFDQICPPDAPRSRRRLCVMLVTNNIPSQESEKEAMRRFILENEFSEDKFRFMYIYQEKQMDFINSLSIGSGSPSDLTSHVVVVWRREHDRLLYEWLPDIWDVSDSERLNRSKAELYDLLNKLSKTTQTMTNNAKMVNLIDEHASGLLGRILKRILVLTDGLGDSISQKEVLPILSAVATFVFIGIFGYILQYLVKLEEKNIREQYRRLGRTPPGSNPRNEHKLSIHELRGETYNGLIRLLKPGCRTLVLLCDTRTKSKLLPKFYRCVHPYRKNKTLMFAYLLIEKNIEWYKKILQQSLGDHRELNINPKNCIGTVLSINGFKRYFCVYHVKHSEHRRAEHQDFLGFEDEEEDIEAGNLIAQRSDENSVETQEFVFENNLLDALPQWLEKLFEGTTHRYFIQYWPDNMK</sequence>
<name>T1KD98_TETUR</name>
<dbReference type="Pfam" id="PF00226">
    <property type="entry name" value="DnaJ"/>
    <property type="match status" value="1"/>
</dbReference>
<evidence type="ECO:0000313" key="9">
    <source>
        <dbReference type="EnsemblMetazoa" id="tetur09g02160.1"/>
    </source>
</evidence>
<reference evidence="10" key="1">
    <citation type="submission" date="2011-08" db="EMBL/GenBank/DDBJ databases">
        <authorList>
            <person name="Rombauts S."/>
        </authorList>
    </citation>
    <scope>NUCLEOTIDE SEQUENCE</scope>
    <source>
        <strain evidence="10">London</strain>
    </source>
</reference>
<dbReference type="STRING" id="32264.T1KD98"/>
<keyword evidence="10" id="KW-1185">Reference proteome</keyword>
<dbReference type="SUPFAM" id="SSF52833">
    <property type="entry name" value="Thioredoxin-like"/>
    <property type="match status" value="1"/>
</dbReference>
<dbReference type="PANTHER" id="PTHR44303">
    <property type="entry name" value="DNAJ HOMOLOG SUBFAMILY C MEMBER 16"/>
    <property type="match status" value="1"/>
</dbReference>
<dbReference type="PROSITE" id="PS50076">
    <property type="entry name" value="DNAJ_2"/>
    <property type="match status" value="1"/>
</dbReference>
<evidence type="ECO:0000256" key="6">
    <source>
        <dbReference type="SAM" id="Phobius"/>
    </source>
</evidence>
<dbReference type="EMBL" id="CAEY01002011">
    <property type="status" value="NOT_ANNOTATED_CDS"/>
    <property type="molecule type" value="Genomic_DNA"/>
</dbReference>
<keyword evidence="7" id="KW-0732">Signal</keyword>
<dbReference type="InterPro" id="IPR018253">
    <property type="entry name" value="DnaJ_domain_CS"/>
</dbReference>
<dbReference type="EnsemblMetazoa" id="tetur09g02160.1">
    <property type="protein sequence ID" value="tetur09g02160.1"/>
    <property type="gene ID" value="tetur09g02160"/>
</dbReference>
<evidence type="ECO:0000256" key="2">
    <source>
        <dbReference type="ARBA" id="ARBA00020921"/>
    </source>
</evidence>
<keyword evidence="6" id="KW-1133">Transmembrane helix</keyword>